<gene>
    <name evidence="6" type="ORF">ACPOL_1108</name>
</gene>
<dbReference type="Proteomes" id="UP000253606">
    <property type="component" value="Chromosome"/>
</dbReference>
<sequence length="319" mass="35959">MIDLFQLETFLAVAEERSFSKAANRLHRTQPAVSQVIRKLEGDLNEILFERASRDGTLTPAGELLREYAEKLLGLRHQATAALKELRALERGRLLLAANEYTCLYLLPVLNEFRQRCPEIGVTVQRSLATKIPDELLQRNVEFGIMSYRPDEHFRSIRVYTDELAFVVGPRHPLARKKALTIRDLGKETFVAHNVPSPLRRKVIETFLAHKTPLNMVIELPSLEAIKRFVASGNGVAFAPGLTVQPELDSGELVRIPVKELQIERTLRLVHRKQAILSHAGLAFLEVIRWFAQDRGAPFHCVEESEPGTRALKAAAAKP</sequence>
<evidence type="ECO:0000313" key="7">
    <source>
        <dbReference type="Proteomes" id="UP000253606"/>
    </source>
</evidence>
<dbReference type="SUPFAM" id="SSF53850">
    <property type="entry name" value="Periplasmic binding protein-like II"/>
    <property type="match status" value="1"/>
</dbReference>
<dbReference type="Gene3D" id="1.10.10.10">
    <property type="entry name" value="Winged helix-like DNA-binding domain superfamily/Winged helix DNA-binding domain"/>
    <property type="match status" value="1"/>
</dbReference>
<dbReference type="AlphaFoldDB" id="A0A2Z5FUC7"/>
<dbReference type="GO" id="GO:0003677">
    <property type="term" value="F:DNA binding"/>
    <property type="evidence" value="ECO:0007669"/>
    <property type="project" value="UniProtKB-KW"/>
</dbReference>
<keyword evidence="3" id="KW-0238">DNA-binding</keyword>
<organism evidence="6 7">
    <name type="scientific">Acidisarcina polymorpha</name>
    <dbReference type="NCBI Taxonomy" id="2211140"/>
    <lineage>
        <taxon>Bacteria</taxon>
        <taxon>Pseudomonadati</taxon>
        <taxon>Acidobacteriota</taxon>
        <taxon>Terriglobia</taxon>
        <taxon>Terriglobales</taxon>
        <taxon>Acidobacteriaceae</taxon>
        <taxon>Acidisarcina</taxon>
    </lineage>
</organism>
<evidence type="ECO:0000313" key="6">
    <source>
        <dbReference type="EMBL" id="AXC10458.1"/>
    </source>
</evidence>
<dbReference type="InterPro" id="IPR036388">
    <property type="entry name" value="WH-like_DNA-bd_sf"/>
</dbReference>
<reference evidence="6 7" key="1">
    <citation type="journal article" date="2018" name="Front. Microbiol.">
        <title>Hydrolytic Capabilities as a Key to Environmental Success: Chitinolytic and Cellulolytic Acidobacteria From Acidic Sub-arctic Soils and Boreal Peatlands.</title>
        <authorList>
            <person name="Belova S.E."/>
            <person name="Ravin N.V."/>
            <person name="Pankratov T.A."/>
            <person name="Rakitin A.L."/>
            <person name="Ivanova A.A."/>
            <person name="Beletsky A.V."/>
            <person name="Mardanov A.V."/>
            <person name="Sinninghe Damste J.S."/>
            <person name="Dedysh S.N."/>
        </authorList>
    </citation>
    <scope>NUCLEOTIDE SEQUENCE [LARGE SCALE GENOMIC DNA]</scope>
    <source>
        <strain evidence="6 7">SBC82</strain>
    </source>
</reference>
<dbReference type="RefSeq" id="WP_414633337.1">
    <property type="nucleotide sequence ID" value="NZ_CP030840.1"/>
</dbReference>
<dbReference type="CDD" id="cd05466">
    <property type="entry name" value="PBP2_LTTR_substrate"/>
    <property type="match status" value="1"/>
</dbReference>
<comment type="similarity">
    <text evidence="1">Belongs to the LysR transcriptional regulatory family.</text>
</comment>
<proteinExistence type="inferred from homology"/>
<evidence type="ECO:0000256" key="4">
    <source>
        <dbReference type="ARBA" id="ARBA00023163"/>
    </source>
</evidence>
<dbReference type="PANTHER" id="PTHR30419">
    <property type="entry name" value="HTH-TYPE TRANSCRIPTIONAL REGULATOR YBHD"/>
    <property type="match status" value="1"/>
</dbReference>
<accession>A0A2Z5FUC7</accession>
<dbReference type="Gene3D" id="3.40.190.290">
    <property type="match status" value="1"/>
</dbReference>
<dbReference type="Pfam" id="PF03466">
    <property type="entry name" value="LysR_substrate"/>
    <property type="match status" value="1"/>
</dbReference>
<evidence type="ECO:0000256" key="3">
    <source>
        <dbReference type="ARBA" id="ARBA00023125"/>
    </source>
</evidence>
<dbReference type="InterPro" id="IPR005119">
    <property type="entry name" value="LysR_subst-bd"/>
</dbReference>
<keyword evidence="2" id="KW-0805">Transcription regulation</keyword>
<dbReference type="PRINTS" id="PR00039">
    <property type="entry name" value="HTHLYSR"/>
</dbReference>
<dbReference type="InterPro" id="IPR050950">
    <property type="entry name" value="HTH-type_LysR_regulators"/>
</dbReference>
<keyword evidence="4" id="KW-0804">Transcription</keyword>
<dbReference type="InterPro" id="IPR000847">
    <property type="entry name" value="LysR_HTH_N"/>
</dbReference>
<dbReference type="GO" id="GO:0003700">
    <property type="term" value="F:DNA-binding transcription factor activity"/>
    <property type="evidence" value="ECO:0007669"/>
    <property type="project" value="InterPro"/>
</dbReference>
<dbReference type="GO" id="GO:0005829">
    <property type="term" value="C:cytosol"/>
    <property type="evidence" value="ECO:0007669"/>
    <property type="project" value="TreeGrafter"/>
</dbReference>
<feature type="domain" description="HTH lysR-type" evidence="5">
    <location>
        <begin position="2"/>
        <end position="59"/>
    </location>
</feature>
<evidence type="ECO:0000256" key="1">
    <source>
        <dbReference type="ARBA" id="ARBA00009437"/>
    </source>
</evidence>
<dbReference type="KEGG" id="abas:ACPOL_1108"/>
<dbReference type="Pfam" id="PF00126">
    <property type="entry name" value="HTH_1"/>
    <property type="match status" value="1"/>
</dbReference>
<protein>
    <submittedName>
        <fullName evidence="6">RuBisCO operon transcriptional regulator CbbR</fullName>
    </submittedName>
</protein>
<dbReference type="PROSITE" id="PS50931">
    <property type="entry name" value="HTH_LYSR"/>
    <property type="match status" value="1"/>
</dbReference>
<dbReference type="EMBL" id="CP030840">
    <property type="protein sequence ID" value="AXC10458.1"/>
    <property type="molecule type" value="Genomic_DNA"/>
</dbReference>
<evidence type="ECO:0000256" key="2">
    <source>
        <dbReference type="ARBA" id="ARBA00023015"/>
    </source>
</evidence>
<evidence type="ECO:0000259" key="5">
    <source>
        <dbReference type="PROSITE" id="PS50931"/>
    </source>
</evidence>
<dbReference type="SUPFAM" id="SSF46785">
    <property type="entry name" value="Winged helix' DNA-binding domain"/>
    <property type="match status" value="1"/>
</dbReference>
<name>A0A2Z5FUC7_9BACT</name>
<keyword evidence="7" id="KW-1185">Reference proteome</keyword>
<dbReference type="FunFam" id="1.10.10.10:FF:000001">
    <property type="entry name" value="LysR family transcriptional regulator"/>
    <property type="match status" value="1"/>
</dbReference>
<dbReference type="InterPro" id="IPR036390">
    <property type="entry name" value="WH_DNA-bd_sf"/>
</dbReference>